<dbReference type="EMBL" id="SJPQ01000002">
    <property type="protein sequence ID" value="TWT88456.1"/>
    <property type="molecule type" value="Genomic_DNA"/>
</dbReference>
<dbReference type="Pfam" id="PF05635">
    <property type="entry name" value="23S_rRNA_IVP"/>
    <property type="match status" value="1"/>
</dbReference>
<dbReference type="CDD" id="cd16377">
    <property type="entry name" value="23S_rRNA_IVP_like"/>
    <property type="match status" value="1"/>
</dbReference>
<dbReference type="RefSeq" id="WP_146399529.1">
    <property type="nucleotide sequence ID" value="NZ_SJPQ01000002.1"/>
</dbReference>
<accession>A0A5C5ZMY2</accession>
<dbReference type="OrthoDB" id="276165at2"/>
<evidence type="ECO:0000313" key="1">
    <source>
        <dbReference type="EMBL" id="TWT88456.1"/>
    </source>
</evidence>
<keyword evidence="2" id="KW-1185">Reference proteome</keyword>
<protein>
    <recommendedName>
        <fullName evidence="3">Four helix bundle protein</fullName>
    </recommendedName>
</protein>
<evidence type="ECO:0008006" key="3">
    <source>
        <dbReference type="Google" id="ProtNLM"/>
    </source>
</evidence>
<dbReference type="AlphaFoldDB" id="A0A5C5ZMY2"/>
<dbReference type="PANTHER" id="PTHR38471">
    <property type="entry name" value="FOUR HELIX BUNDLE PROTEIN"/>
    <property type="match status" value="1"/>
</dbReference>
<comment type="caution">
    <text evidence="1">The sequence shown here is derived from an EMBL/GenBank/DDBJ whole genome shotgun (WGS) entry which is preliminary data.</text>
</comment>
<organism evidence="1 2">
    <name type="scientific">Pseudobythopirellula maris</name>
    <dbReference type="NCBI Taxonomy" id="2527991"/>
    <lineage>
        <taxon>Bacteria</taxon>
        <taxon>Pseudomonadati</taxon>
        <taxon>Planctomycetota</taxon>
        <taxon>Planctomycetia</taxon>
        <taxon>Pirellulales</taxon>
        <taxon>Lacipirellulaceae</taxon>
        <taxon>Pseudobythopirellula</taxon>
    </lineage>
</organism>
<dbReference type="InterPro" id="IPR036583">
    <property type="entry name" value="23S_rRNA_IVS_sf"/>
</dbReference>
<sequence length="124" mass="13994">MAFQFEKLIVYRKAVDFADEIFSETEGFARGYGFLVDQLNRAALSVSANIAEGNGRFTKADRTHFFRIARGSAQECVPLLELAYRRQLLPLARHGDLKTRLEEVAKMLSGLIKGADRVGDERKK</sequence>
<dbReference type="PANTHER" id="PTHR38471:SF2">
    <property type="entry name" value="FOUR HELIX BUNDLE PROTEIN"/>
    <property type="match status" value="1"/>
</dbReference>
<evidence type="ECO:0000313" key="2">
    <source>
        <dbReference type="Proteomes" id="UP000315440"/>
    </source>
</evidence>
<dbReference type="Proteomes" id="UP000315440">
    <property type="component" value="Unassembled WGS sequence"/>
</dbReference>
<dbReference type="InterPro" id="IPR012657">
    <property type="entry name" value="23S_rRNA-intervening_sequence"/>
</dbReference>
<dbReference type="SUPFAM" id="SSF158446">
    <property type="entry name" value="IVS-encoded protein-like"/>
    <property type="match status" value="1"/>
</dbReference>
<gene>
    <name evidence="1" type="ORF">Mal64_19380</name>
</gene>
<name>A0A5C5ZMY2_9BACT</name>
<dbReference type="NCBIfam" id="TIGR02436">
    <property type="entry name" value="four helix bundle protein"/>
    <property type="match status" value="1"/>
</dbReference>
<reference evidence="1 2" key="1">
    <citation type="submission" date="2019-02" db="EMBL/GenBank/DDBJ databases">
        <title>Deep-cultivation of Planctomycetes and their phenomic and genomic characterization uncovers novel biology.</title>
        <authorList>
            <person name="Wiegand S."/>
            <person name="Jogler M."/>
            <person name="Boedeker C."/>
            <person name="Pinto D."/>
            <person name="Vollmers J."/>
            <person name="Rivas-Marin E."/>
            <person name="Kohn T."/>
            <person name="Peeters S.H."/>
            <person name="Heuer A."/>
            <person name="Rast P."/>
            <person name="Oberbeckmann S."/>
            <person name="Bunk B."/>
            <person name="Jeske O."/>
            <person name="Meyerdierks A."/>
            <person name="Storesund J.E."/>
            <person name="Kallscheuer N."/>
            <person name="Luecker S."/>
            <person name="Lage O.M."/>
            <person name="Pohl T."/>
            <person name="Merkel B.J."/>
            <person name="Hornburger P."/>
            <person name="Mueller R.-W."/>
            <person name="Bruemmer F."/>
            <person name="Labrenz M."/>
            <person name="Spormann A.M."/>
            <person name="Op Den Camp H."/>
            <person name="Overmann J."/>
            <person name="Amann R."/>
            <person name="Jetten M.S.M."/>
            <person name="Mascher T."/>
            <person name="Medema M.H."/>
            <person name="Devos D.P."/>
            <person name="Kaster A.-K."/>
            <person name="Ovreas L."/>
            <person name="Rohde M."/>
            <person name="Galperin M.Y."/>
            <person name="Jogler C."/>
        </authorList>
    </citation>
    <scope>NUCLEOTIDE SEQUENCE [LARGE SCALE GENOMIC DNA]</scope>
    <source>
        <strain evidence="1 2">Mal64</strain>
    </source>
</reference>
<proteinExistence type="predicted"/>
<dbReference type="Gene3D" id="1.20.1440.60">
    <property type="entry name" value="23S rRNA-intervening sequence"/>
    <property type="match status" value="1"/>
</dbReference>